<keyword evidence="6" id="KW-1185">Reference proteome</keyword>
<dbReference type="InterPro" id="IPR009057">
    <property type="entry name" value="Homeodomain-like_sf"/>
</dbReference>
<dbReference type="GO" id="GO:0003700">
    <property type="term" value="F:DNA-binding transcription factor activity"/>
    <property type="evidence" value="ECO:0007669"/>
    <property type="project" value="InterPro"/>
</dbReference>
<dbReference type="SUPFAM" id="SSF51215">
    <property type="entry name" value="Regulatory protein AraC"/>
    <property type="match status" value="1"/>
</dbReference>
<gene>
    <name evidence="5" type="ORF">FJU30_06505</name>
</gene>
<evidence type="ECO:0000256" key="2">
    <source>
        <dbReference type="ARBA" id="ARBA00023125"/>
    </source>
</evidence>
<dbReference type="PROSITE" id="PS01124">
    <property type="entry name" value="HTH_ARAC_FAMILY_2"/>
    <property type="match status" value="1"/>
</dbReference>
<dbReference type="AlphaFoldDB" id="A0A5J5G625"/>
<organism evidence="5 6">
    <name type="scientific">Affinibrenneria salicis</name>
    <dbReference type="NCBI Taxonomy" id="2590031"/>
    <lineage>
        <taxon>Bacteria</taxon>
        <taxon>Pseudomonadati</taxon>
        <taxon>Pseudomonadota</taxon>
        <taxon>Gammaproteobacteria</taxon>
        <taxon>Enterobacterales</taxon>
        <taxon>Pectobacteriaceae</taxon>
        <taxon>Affinibrenneria</taxon>
    </lineage>
</organism>
<dbReference type="Gene3D" id="1.10.10.60">
    <property type="entry name" value="Homeodomain-like"/>
    <property type="match status" value="2"/>
</dbReference>
<keyword evidence="3" id="KW-0804">Transcription</keyword>
<dbReference type="InterPro" id="IPR050204">
    <property type="entry name" value="AraC_XylS_family_regulators"/>
</dbReference>
<proteinExistence type="predicted"/>
<evidence type="ECO:0000256" key="1">
    <source>
        <dbReference type="ARBA" id="ARBA00023015"/>
    </source>
</evidence>
<evidence type="ECO:0000256" key="3">
    <source>
        <dbReference type="ARBA" id="ARBA00023163"/>
    </source>
</evidence>
<dbReference type="InterPro" id="IPR018060">
    <property type="entry name" value="HTH_AraC"/>
</dbReference>
<accession>A0A5J5G625</accession>
<evidence type="ECO:0000259" key="4">
    <source>
        <dbReference type="PROSITE" id="PS01124"/>
    </source>
</evidence>
<dbReference type="EMBL" id="VYKJ01000002">
    <property type="protein sequence ID" value="KAA9001926.1"/>
    <property type="molecule type" value="Genomic_DNA"/>
</dbReference>
<dbReference type="InterPro" id="IPR037923">
    <property type="entry name" value="HTH-like"/>
</dbReference>
<reference evidence="5 6" key="1">
    <citation type="submission" date="2019-09" db="EMBL/GenBank/DDBJ databases">
        <authorList>
            <person name="Li Y."/>
        </authorList>
    </citation>
    <scope>NUCLEOTIDE SEQUENCE [LARGE SCALE GENOMIC DNA]</scope>
    <source>
        <strain evidence="5 6">L3-3HA</strain>
    </source>
</reference>
<dbReference type="PANTHER" id="PTHR46796">
    <property type="entry name" value="HTH-TYPE TRANSCRIPTIONAL ACTIVATOR RHAS-RELATED"/>
    <property type="match status" value="1"/>
</dbReference>
<evidence type="ECO:0000313" key="6">
    <source>
        <dbReference type="Proteomes" id="UP000335415"/>
    </source>
</evidence>
<evidence type="ECO:0000313" key="5">
    <source>
        <dbReference type="EMBL" id="KAA9001926.1"/>
    </source>
</evidence>
<comment type="caution">
    <text evidence="5">The sequence shown here is derived from an EMBL/GenBank/DDBJ whole genome shotgun (WGS) entry which is preliminary data.</text>
</comment>
<protein>
    <submittedName>
        <fullName evidence="5">AraC family transcriptional regulator</fullName>
    </submittedName>
</protein>
<dbReference type="Proteomes" id="UP000335415">
    <property type="component" value="Unassembled WGS sequence"/>
</dbReference>
<name>A0A5J5G625_9GAMM</name>
<dbReference type="PANTHER" id="PTHR46796:SF2">
    <property type="entry name" value="TRANSCRIPTIONAL REGULATORY PROTEIN"/>
    <property type="match status" value="1"/>
</dbReference>
<dbReference type="Pfam" id="PF02311">
    <property type="entry name" value="AraC_binding"/>
    <property type="match status" value="1"/>
</dbReference>
<dbReference type="SMART" id="SM00342">
    <property type="entry name" value="HTH_ARAC"/>
    <property type="match status" value="1"/>
</dbReference>
<keyword evidence="2" id="KW-0238">DNA-binding</keyword>
<sequence>MAKRVHHVAQHCTGIAGVEAMTMLTEHAFPRHSHDHFGIGVMTSGAQRSWSDMGLVESRAGDIIMVNPGEIHDGAPVGGVRGWHIIYLAPNLLMREAGDDVAPGDLTIRPVAQDAQLAGEILRFFRELSRQNSDPLAREEALLRCLMSVTQKHGVNGARGARKSPSVARAIQRLEQAPENPISLSELAGLCDMSRFQLLRGFARETGATPHAYLVQLRVRLARRLLAAGQRPADAALLAGFADQSHLTRAFVRQFGVTPARYQAIIRPAVGRNILQDPGVSEREN</sequence>
<dbReference type="OrthoDB" id="9809338at2"/>
<dbReference type="InterPro" id="IPR003313">
    <property type="entry name" value="AraC-bd"/>
</dbReference>
<feature type="domain" description="HTH araC/xylS-type" evidence="4">
    <location>
        <begin position="168"/>
        <end position="265"/>
    </location>
</feature>
<dbReference type="RefSeq" id="WP_150434163.1">
    <property type="nucleotide sequence ID" value="NZ_VYKJ01000002.1"/>
</dbReference>
<dbReference type="SUPFAM" id="SSF46689">
    <property type="entry name" value="Homeodomain-like"/>
    <property type="match status" value="2"/>
</dbReference>
<dbReference type="GO" id="GO:0043565">
    <property type="term" value="F:sequence-specific DNA binding"/>
    <property type="evidence" value="ECO:0007669"/>
    <property type="project" value="InterPro"/>
</dbReference>
<keyword evidence="1" id="KW-0805">Transcription regulation</keyword>
<dbReference type="Pfam" id="PF12833">
    <property type="entry name" value="HTH_18"/>
    <property type="match status" value="1"/>
</dbReference>